<comment type="caution">
    <text evidence="4">The sequence shown here is derived from an EMBL/GenBank/DDBJ whole genome shotgun (WGS) entry which is preliminary data.</text>
</comment>
<feature type="domain" description="DUF1468" evidence="3">
    <location>
        <begin position="33"/>
        <end position="180"/>
    </location>
</feature>
<reference evidence="5" key="1">
    <citation type="journal article" date="2019" name="Int. J. Syst. Evol. Microbiol.">
        <title>The Global Catalogue of Microorganisms (GCM) 10K type strain sequencing project: providing services to taxonomists for standard genome sequencing and annotation.</title>
        <authorList>
            <consortium name="The Broad Institute Genomics Platform"/>
            <consortium name="The Broad Institute Genome Sequencing Center for Infectious Disease"/>
            <person name="Wu L."/>
            <person name="Ma J."/>
        </authorList>
    </citation>
    <scope>NUCLEOTIDE SEQUENCE [LARGE SCALE GENOMIC DNA]</scope>
    <source>
        <strain evidence="5">CGMCC 4.7241</strain>
    </source>
</reference>
<dbReference type="Proteomes" id="UP001595699">
    <property type="component" value="Unassembled WGS sequence"/>
</dbReference>
<gene>
    <name evidence="4" type="ORF">ACFOUW_30525</name>
</gene>
<protein>
    <submittedName>
        <fullName evidence="4">Tripartite tricarboxylate transporter TctB family protein</fullName>
    </submittedName>
</protein>
<dbReference type="InterPro" id="IPR009936">
    <property type="entry name" value="DUF1468"/>
</dbReference>
<sequence length="187" mass="19930">MTFPQTAGRSLKAARPARAPRPWADPQTLFLVALTVLFGVYTSLAMGMDWKSSHGRLAAGFFPRIIGFAALLLCVIALVKTVRQSLRRSAVGEAPRVPEAAEGDGVEGQYPRALLAVVLCSVVFFFLFEPLGATLSSVVFLGATLSVLNRGKHLVNAAVAILLPVFLYLLFTVLLDAGMPGGFLNLG</sequence>
<evidence type="ECO:0000259" key="3">
    <source>
        <dbReference type="Pfam" id="PF07331"/>
    </source>
</evidence>
<dbReference type="RefSeq" id="WP_205119097.1">
    <property type="nucleotide sequence ID" value="NZ_JAFBCM010000001.1"/>
</dbReference>
<feature type="region of interest" description="Disordered" evidence="1">
    <location>
        <begin position="1"/>
        <end position="21"/>
    </location>
</feature>
<feature type="transmembrane region" description="Helical" evidence="2">
    <location>
        <begin position="154"/>
        <end position="175"/>
    </location>
</feature>
<dbReference type="Pfam" id="PF07331">
    <property type="entry name" value="TctB"/>
    <property type="match status" value="1"/>
</dbReference>
<keyword evidence="2" id="KW-0812">Transmembrane</keyword>
<proteinExistence type="predicted"/>
<evidence type="ECO:0000313" key="4">
    <source>
        <dbReference type="EMBL" id="MFC3765205.1"/>
    </source>
</evidence>
<keyword evidence="5" id="KW-1185">Reference proteome</keyword>
<feature type="transmembrane region" description="Helical" evidence="2">
    <location>
        <begin position="57"/>
        <end position="79"/>
    </location>
</feature>
<feature type="transmembrane region" description="Helical" evidence="2">
    <location>
        <begin position="113"/>
        <end position="142"/>
    </location>
</feature>
<name>A0ABV7YM59_9ACTN</name>
<feature type="transmembrane region" description="Helical" evidence="2">
    <location>
        <begin position="28"/>
        <end position="45"/>
    </location>
</feature>
<evidence type="ECO:0000313" key="5">
    <source>
        <dbReference type="Proteomes" id="UP001595699"/>
    </source>
</evidence>
<keyword evidence="2" id="KW-1133">Transmembrane helix</keyword>
<evidence type="ECO:0000256" key="2">
    <source>
        <dbReference type="SAM" id="Phobius"/>
    </source>
</evidence>
<evidence type="ECO:0000256" key="1">
    <source>
        <dbReference type="SAM" id="MobiDB-lite"/>
    </source>
</evidence>
<keyword evidence="2" id="KW-0472">Membrane</keyword>
<organism evidence="4 5">
    <name type="scientific">Tenggerimyces flavus</name>
    <dbReference type="NCBI Taxonomy" id="1708749"/>
    <lineage>
        <taxon>Bacteria</taxon>
        <taxon>Bacillati</taxon>
        <taxon>Actinomycetota</taxon>
        <taxon>Actinomycetes</taxon>
        <taxon>Propionibacteriales</taxon>
        <taxon>Nocardioidaceae</taxon>
        <taxon>Tenggerimyces</taxon>
    </lineage>
</organism>
<dbReference type="EMBL" id="JBHRZH010000036">
    <property type="protein sequence ID" value="MFC3765205.1"/>
    <property type="molecule type" value="Genomic_DNA"/>
</dbReference>
<accession>A0ABV7YM59</accession>